<dbReference type="RefSeq" id="WP_090713550.1">
    <property type="nucleotide sequence ID" value="NZ_CBCSKY010000005.1"/>
</dbReference>
<keyword evidence="2" id="KW-1185">Reference proteome</keyword>
<accession>A0A1G8LFA3</accession>
<evidence type="ECO:0000313" key="1">
    <source>
        <dbReference type="EMBL" id="SDI54315.1"/>
    </source>
</evidence>
<dbReference type="STRING" id="1174501.SAMN05216192_106121"/>
<proteinExistence type="predicted"/>
<evidence type="ECO:0000313" key="2">
    <source>
        <dbReference type="Proteomes" id="UP000199050"/>
    </source>
</evidence>
<protein>
    <submittedName>
        <fullName evidence="1">Uncharacterized protein</fullName>
    </submittedName>
</protein>
<dbReference type="OrthoDB" id="2622901at2"/>
<gene>
    <name evidence="1" type="ORF">SAMN05216192_106121</name>
</gene>
<organism evidence="1 2">
    <name type="scientific">Paenibacillus typhae</name>
    <dbReference type="NCBI Taxonomy" id="1174501"/>
    <lineage>
        <taxon>Bacteria</taxon>
        <taxon>Bacillati</taxon>
        <taxon>Bacillota</taxon>
        <taxon>Bacilli</taxon>
        <taxon>Bacillales</taxon>
        <taxon>Paenibacillaceae</taxon>
        <taxon>Paenibacillus</taxon>
    </lineage>
</organism>
<name>A0A1G8LFA3_9BACL</name>
<dbReference type="Proteomes" id="UP000199050">
    <property type="component" value="Unassembled WGS sequence"/>
</dbReference>
<dbReference type="EMBL" id="FNDX01000006">
    <property type="protein sequence ID" value="SDI54315.1"/>
    <property type="molecule type" value="Genomic_DNA"/>
</dbReference>
<sequence>MVPDLEKELKEICIALTVKLRGNGGGNGNALIDHDLIQRLHTTLDSYKEAIRTEERVSKELVWSLLYTCSRFYVQSKYSKNEADLMKEYDELNQRLVRVFSNYDDSK</sequence>
<reference evidence="2" key="1">
    <citation type="submission" date="2016-10" db="EMBL/GenBank/DDBJ databases">
        <authorList>
            <person name="Varghese N."/>
            <person name="Submissions S."/>
        </authorList>
    </citation>
    <scope>NUCLEOTIDE SEQUENCE [LARGE SCALE GENOMIC DNA]</scope>
    <source>
        <strain evidence="2">CGMCC 1.11012</strain>
    </source>
</reference>
<dbReference type="AlphaFoldDB" id="A0A1G8LFA3"/>